<gene>
    <name evidence="1" type="ORF">OP8BY_1700</name>
</gene>
<dbReference type="Proteomes" id="UP000257323">
    <property type="component" value="Unassembled WGS sequence"/>
</dbReference>
<name>A0A3E2BPE9_9BACT</name>
<evidence type="ECO:0000313" key="2">
    <source>
        <dbReference type="Proteomes" id="UP000257323"/>
    </source>
</evidence>
<accession>A0A3E2BPE9</accession>
<dbReference type="EMBL" id="QUAH01000003">
    <property type="protein sequence ID" value="RFT16522.1"/>
    <property type="molecule type" value="Genomic_DNA"/>
</dbReference>
<comment type="caution">
    <text evidence="1">The sequence shown here is derived from an EMBL/GenBank/DDBJ whole genome shotgun (WGS) entry which is preliminary data.</text>
</comment>
<protein>
    <submittedName>
        <fullName evidence="1">Uncharacterized protein</fullName>
    </submittedName>
</protein>
<dbReference type="AlphaFoldDB" id="A0A3E2BPE9"/>
<reference evidence="1 2" key="1">
    <citation type="submission" date="2018-08" db="EMBL/GenBank/DDBJ databases">
        <title>Genome analysis of the thermophilic bacterium of the candidate phylum Aminicenantes from deep subsurface aquifer revealed its physiology and ecological role.</title>
        <authorList>
            <person name="Kadnikov V.V."/>
            <person name="Mardanov A.V."/>
            <person name="Beletsky A.V."/>
            <person name="Karnachuk O.V."/>
            <person name="Ravin N.V."/>
        </authorList>
    </citation>
    <scope>NUCLEOTIDE SEQUENCE [LARGE SCALE GENOMIC DNA]</scope>
    <source>
        <strain evidence="1">BY38</strain>
    </source>
</reference>
<evidence type="ECO:0000313" key="1">
    <source>
        <dbReference type="EMBL" id="RFT16522.1"/>
    </source>
</evidence>
<organism evidence="1 2">
    <name type="scientific">Candidatus Saccharicenans subterraneus</name>
    <dbReference type="NCBI Taxonomy" id="2508984"/>
    <lineage>
        <taxon>Bacteria</taxon>
        <taxon>Candidatus Aminicenantota</taxon>
        <taxon>Candidatus Aminicenantia</taxon>
        <taxon>Candidatus Aminicenantales</taxon>
        <taxon>Candidatus Saccharicenantaceae</taxon>
        <taxon>Candidatus Saccharicenans</taxon>
    </lineage>
</organism>
<sequence length="45" mass="5306">MVITRNIRIHFLMWLYPEQSHCTTPVFIFESGMGMIENHQECAHG</sequence>
<proteinExistence type="predicted"/>